<dbReference type="PANTHER" id="PTHR48100:SF1">
    <property type="entry name" value="HISTIDINE PHOSPHATASE FAMILY PROTEIN-RELATED"/>
    <property type="match status" value="1"/>
</dbReference>
<dbReference type="InParanoid" id="A0A5C7EIW1"/>
<protein>
    <submittedName>
        <fullName evidence="2">Histidine phosphatase family protein</fullName>
    </submittedName>
</protein>
<evidence type="ECO:0000256" key="1">
    <source>
        <dbReference type="PIRSR" id="PIRSR613078-3"/>
    </source>
</evidence>
<dbReference type="GO" id="GO:0005737">
    <property type="term" value="C:cytoplasm"/>
    <property type="evidence" value="ECO:0007669"/>
    <property type="project" value="TreeGrafter"/>
</dbReference>
<comment type="caution">
    <text evidence="2">The sequence shown here is derived from an EMBL/GenBank/DDBJ whole genome shotgun (WGS) entry which is preliminary data.</text>
</comment>
<organism evidence="2 3">
    <name type="scientific">Pelomicrobium methylotrophicum</name>
    <dbReference type="NCBI Taxonomy" id="2602750"/>
    <lineage>
        <taxon>Bacteria</taxon>
        <taxon>Pseudomonadati</taxon>
        <taxon>Pseudomonadota</taxon>
        <taxon>Hydrogenophilia</taxon>
        <taxon>Hydrogenophilia incertae sedis</taxon>
        <taxon>Pelomicrobium</taxon>
    </lineage>
</organism>
<dbReference type="SUPFAM" id="SSF53254">
    <property type="entry name" value="Phosphoglycerate mutase-like"/>
    <property type="match status" value="1"/>
</dbReference>
<dbReference type="AlphaFoldDB" id="A0A5C7EIW1"/>
<dbReference type="EMBL" id="VPFL01000007">
    <property type="protein sequence ID" value="TXF12309.1"/>
    <property type="molecule type" value="Genomic_DNA"/>
</dbReference>
<dbReference type="CDD" id="cd07067">
    <property type="entry name" value="HP_PGM_like"/>
    <property type="match status" value="1"/>
</dbReference>
<dbReference type="OrthoDB" id="5296884at2"/>
<dbReference type="SMART" id="SM00855">
    <property type="entry name" value="PGAM"/>
    <property type="match status" value="1"/>
</dbReference>
<evidence type="ECO:0000313" key="3">
    <source>
        <dbReference type="Proteomes" id="UP000321201"/>
    </source>
</evidence>
<accession>A0A5C7EIW1</accession>
<proteinExistence type="predicted"/>
<gene>
    <name evidence="2" type="ORF">FR698_07060</name>
</gene>
<feature type="site" description="Transition state stabilizer" evidence="1">
    <location>
        <position position="141"/>
    </location>
</feature>
<dbReference type="Proteomes" id="UP000321201">
    <property type="component" value="Unassembled WGS sequence"/>
</dbReference>
<sequence length="199" mass="22161">MLRHGETEGGQRYRGVTDDPLTDAGWEQMWRAVRGKGLWDRIVTSPLERCAAFAEALAARHAIVLEVDERWREIDFGAWEGHTVEELMAQDPQALERFWRDPLAHPPPGGERLAAFRDRVLAAWRELASRCWGQRVLIVTHAGPIRVVLAHLSGWPANGLLSIEVPLASLMRLRPQGVRAVEGGWKAAGVARRGEGVGD</sequence>
<dbReference type="Gene3D" id="3.40.50.1240">
    <property type="entry name" value="Phosphoglycerate mutase-like"/>
    <property type="match status" value="1"/>
</dbReference>
<name>A0A5C7EIW1_9PROT</name>
<dbReference type="FunCoup" id="A0A5C7EIW1">
    <property type="interactions" value="621"/>
</dbReference>
<keyword evidence="3" id="KW-1185">Reference proteome</keyword>
<reference evidence="2 3" key="1">
    <citation type="submission" date="2019-08" db="EMBL/GenBank/DDBJ databases">
        <title>Pelomicrobium methylotrophicum gen. nov., sp. nov. a moderately thermophilic, facultatively anaerobic, lithoautotrophic and methylotrophic bacterium isolated from a terrestrial mud volcano.</title>
        <authorList>
            <person name="Slobodkina G.B."/>
            <person name="Merkel A.Y."/>
            <person name="Slobodkin A.I."/>
        </authorList>
    </citation>
    <scope>NUCLEOTIDE SEQUENCE [LARGE SCALE GENOMIC DNA]</scope>
    <source>
        <strain evidence="2 3">SM250</strain>
    </source>
</reference>
<evidence type="ECO:0000313" key="2">
    <source>
        <dbReference type="EMBL" id="TXF12309.1"/>
    </source>
</evidence>
<dbReference type="PIRSF" id="PIRSF000709">
    <property type="entry name" value="6PFK_2-Ptase"/>
    <property type="match status" value="1"/>
</dbReference>
<dbReference type="PANTHER" id="PTHR48100">
    <property type="entry name" value="BROAD-SPECIFICITY PHOSPHATASE YOR283W-RELATED"/>
    <property type="match status" value="1"/>
</dbReference>
<dbReference type="GO" id="GO:0016791">
    <property type="term" value="F:phosphatase activity"/>
    <property type="evidence" value="ECO:0007669"/>
    <property type="project" value="TreeGrafter"/>
</dbReference>
<dbReference type="InterPro" id="IPR029033">
    <property type="entry name" value="His_PPase_superfam"/>
</dbReference>
<dbReference type="Pfam" id="PF00300">
    <property type="entry name" value="His_Phos_1"/>
    <property type="match status" value="1"/>
</dbReference>
<dbReference type="InterPro" id="IPR050275">
    <property type="entry name" value="PGM_Phosphatase"/>
</dbReference>
<dbReference type="InterPro" id="IPR013078">
    <property type="entry name" value="His_Pase_superF_clade-1"/>
</dbReference>